<dbReference type="RefSeq" id="WP_015233498.1">
    <property type="nucleotide sequence ID" value="NZ_FORO01000002.1"/>
</dbReference>
<feature type="region of interest" description="Disordered" evidence="1">
    <location>
        <begin position="1"/>
        <end position="20"/>
    </location>
</feature>
<evidence type="ECO:0000313" key="3">
    <source>
        <dbReference type="Proteomes" id="UP000182829"/>
    </source>
</evidence>
<evidence type="ECO:0000256" key="1">
    <source>
        <dbReference type="SAM" id="MobiDB-lite"/>
    </source>
</evidence>
<name>A0A1I3JN15_9EURY</name>
<gene>
    <name evidence="2" type="ORF">SAMN05443661_102184</name>
</gene>
<feature type="compositionally biased region" description="Acidic residues" evidence="1">
    <location>
        <begin position="9"/>
        <end position="20"/>
    </location>
</feature>
<protein>
    <submittedName>
        <fullName evidence="2">Uncharacterized protein</fullName>
    </submittedName>
</protein>
<organism evidence="2 3">
    <name type="scientific">Natronobacterium gregoryi</name>
    <dbReference type="NCBI Taxonomy" id="44930"/>
    <lineage>
        <taxon>Archaea</taxon>
        <taxon>Methanobacteriati</taxon>
        <taxon>Methanobacteriota</taxon>
        <taxon>Stenosarchaea group</taxon>
        <taxon>Halobacteria</taxon>
        <taxon>Halobacteriales</taxon>
        <taxon>Natrialbaceae</taxon>
        <taxon>Natronobacterium</taxon>
    </lineage>
</organism>
<proteinExistence type="predicted"/>
<reference evidence="2 3" key="1">
    <citation type="submission" date="2016-10" db="EMBL/GenBank/DDBJ databases">
        <authorList>
            <person name="de Groot N.N."/>
        </authorList>
    </citation>
    <scope>NUCLEOTIDE SEQUENCE [LARGE SCALE GENOMIC DNA]</scope>
    <source>
        <strain evidence="2 3">SP2</strain>
    </source>
</reference>
<dbReference type="GeneID" id="14209060"/>
<dbReference type="AlphaFoldDB" id="A0A1I3JN15"/>
<evidence type="ECO:0000313" key="2">
    <source>
        <dbReference type="EMBL" id="SFI61554.1"/>
    </source>
</evidence>
<accession>A0A1I3JN15</accession>
<dbReference type="EMBL" id="FORO01000002">
    <property type="protein sequence ID" value="SFI61554.1"/>
    <property type="molecule type" value="Genomic_DNA"/>
</dbReference>
<dbReference type="Proteomes" id="UP000182829">
    <property type="component" value="Unassembled WGS sequence"/>
</dbReference>
<sequence>MSQANYVESNDDLEPDDGIEALEDHRELFERIADSNLPAAEHFQRALERAESKEGDGDV</sequence>
<dbReference type="OrthoDB" id="198196at2157"/>